<name>A0A5W2LYB5_SALET</name>
<sequence length="193" mass="20665">IDVMTSTNVGLMNFIGLEGNEFTNGPSLIRIKCSSNCFVSFFENKFYNCGSRVVKFHSAGYTPKSLIVRDNIQLGGSMFDQLQTGVSKATGTSYAEFTSNYVASITPGTAGTATILIDDGVTPWLSQYENIRVAGNMFKDAINVIQCSGSAVSGIVSLNKLWFGGNSSTNSTATCQYPSANKANTDMPQNITI</sequence>
<proteinExistence type="predicted"/>
<comment type="caution">
    <text evidence="1">The sequence shown here is derived from an EMBL/GenBank/DDBJ whole genome shotgun (WGS) entry which is preliminary data.</text>
</comment>
<protein>
    <submittedName>
        <fullName evidence="1">Uncharacterized protein</fullName>
    </submittedName>
</protein>
<accession>A0A5W2LYB5</accession>
<dbReference type="Proteomes" id="UP000839639">
    <property type="component" value="Unassembled WGS sequence"/>
</dbReference>
<dbReference type="EMBL" id="AAHIJD010000033">
    <property type="protein sequence ID" value="EBW4470244.1"/>
    <property type="molecule type" value="Genomic_DNA"/>
</dbReference>
<evidence type="ECO:0000313" key="1">
    <source>
        <dbReference type="EMBL" id="EBW4470244.1"/>
    </source>
</evidence>
<organism evidence="1">
    <name type="scientific">Salmonella enterica subsp. enterica serovar Lattenkamp</name>
    <dbReference type="NCBI Taxonomy" id="2564671"/>
    <lineage>
        <taxon>Bacteria</taxon>
        <taxon>Pseudomonadati</taxon>
        <taxon>Pseudomonadota</taxon>
        <taxon>Gammaproteobacteria</taxon>
        <taxon>Enterobacterales</taxon>
        <taxon>Enterobacteriaceae</taxon>
        <taxon>Salmonella</taxon>
    </lineage>
</organism>
<gene>
    <name evidence="1" type="ORF">DPK62_17105</name>
</gene>
<feature type="non-terminal residue" evidence="1">
    <location>
        <position position="1"/>
    </location>
</feature>
<reference evidence="1" key="1">
    <citation type="submission" date="2018-06" db="EMBL/GenBank/DDBJ databases">
        <authorList>
            <person name="Ashton P.M."/>
            <person name="Dallman T."/>
            <person name="Nair S."/>
            <person name="De Pinna E."/>
            <person name="Peters T."/>
            <person name="Grant K."/>
        </authorList>
    </citation>
    <scope>NUCLEOTIDE SEQUENCE [LARGE SCALE GENOMIC DNA]</scope>
    <source>
        <strain evidence="1">149361</strain>
    </source>
</reference>
<dbReference type="AlphaFoldDB" id="A0A5W2LYB5"/>